<evidence type="ECO:0000256" key="2">
    <source>
        <dbReference type="ARBA" id="ARBA00023445"/>
    </source>
</evidence>
<reference evidence="4" key="1">
    <citation type="submission" date="2023-04" db="EMBL/GenBank/DDBJ databases">
        <title>Black Yeasts Isolated from many extreme environments.</title>
        <authorList>
            <person name="Coleine C."/>
            <person name="Stajich J.E."/>
            <person name="Selbmann L."/>
        </authorList>
    </citation>
    <scope>NUCLEOTIDE SEQUENCE</scope>
    <source>
        <strain evidence="4">CCFEE 5312</strain>
    </source>
</reference>
<evidence type="ECO:0000259" key="3">
    <source>
        <dbReference type="Pfam" id="PF01370"/>
    </source>
</evidence>
<dbReference type="InterPro" id="IPR050425">
    <property type="entry name" value="NAD(P)_dehydrat-like"/>
</dbReference>
<evidence type="ECO:0000256" key="1">
    <source>
        <dbReference type="ARBA" id="ARBA00023002"/>
    </source>
</evidence>
<dbReference type="Gene3D" id="3.40.50.720">
    <property type="entry name" value="NAD(P)-binding Rossmann-like Domain"/>
    <property type="match status" value="1"/>
</dbReference>
<dbReference type="SUPFAM" id="SSF51735">
    <property type="entry name" value="NAD(P)-binding Rossmann-fold domains"/>
    <property type="match status" value="1"/>
</dbReference>
<dbReference type="PANTHER" id="PTHR10366">
    <property type="entry name" value="NAD DEPENDENT EPIMERASE/DEHYDRATASE"/>
    <property type="match status" value="1"/>
</dbReference>
<dbReference type="InterPro" id="IPR036291">
    <property type="entry name" value="NAD(P)-bd_dom_sf"/>
</dbReference>
<dbReference type="GO" id="GO:0016616">
    <property type="term" value="F:oxidoreductase activity, acting on the CH-OH group of donors, NAD or NADP as acceptor"/>
    <property type="evidence" value="ECO:0007669"/>
    <property type="project" value="TreeGrafter"/>
</dbReference>
<comment type="similarity">
    <text evidence="2">Belongs to the NAD(P)-dependent epimerase/dehydratase family. Dihydroflavonol-4-reductase subfamily.</text>
</comment>
<sequence>MTSTLVLVTGGSGFVGSHCILAALRSSYQVRTTLRSLNRADEVRQMLRTGGATDEAVQGVEFCVADLLTDAGWSEACQGCEYVLHVASPFPSGLPKDAEELIGPARDGTLRVLKAAKGAKTVKRVVVTSSFAAIGYGRPQGSKQLSEEDWTRLDDPEFPVPAYPKSKTIAERAAWDWIAKEGGAMELTVVNPVGIYGPILSKQYAFSIELVSRLMNGQMPGLPKLCFAVVDVRDVADLHMRAMVDPKAAGQRFLAASDDGFLWTRDIALKLKHQLGDKAKNVPTRQLPNLVFRMVGWFDGAVAVIVPELGKEKALTNQKAKSMLGWQPRSAEEALMASAVSLIEQGVVKLFA</sequence>
<dbReference type="Proteomes" id="UP001271007">
    <property type="component" value="Unassembled WGS sequence"/>
</dbReference>
<comment type="caution">
    <text evidence="4">The sequence shown here is derived from an EMBL/GenBank/DDBJ whole genome shotgun (WGS) entry which is preliminary data.</text>
</comment>
<organism evidence="4 5">
    <name type="scientific">Extremus antarcticus</name>
    <dbReference type="NCBI Taxonomy" id="702011"/>
    <lineage>
        <taxon>Eukaryota</taxon>
        <taxon>Fungi</taxon>
        <taxon>Dikarya</taxon>
        <taxon>Ascomycota</taxon>
        <taxon>Pezizomycotina</taxon>
        <taxon>Dothideomycetes</taxon>
        <taxon>Dothideomycetidae</taxon>
        <taxon>Mycosphaerellales</taxon>
        <taxon>Extremaceae</taxon>
        <taxon>Extremus</taxon>
    </lineage>
</organism>
<proteinExistence type="inferred from homology"/>
<accession>A0AAJ0GFP2</accession>
<dbReference type="EMBL" id="JAWDJX010000005">
    <property type="protein sequence ID" value="KAK3056563.1"/>
    <property type="molecule type" value="Genomic_DNA"/>
</dbReference>
<evidence type="ECO:0000313" key="5">
    <source>
        <dbReference type="Proteomes" id="UP001271007"/>
    </source>
</evidence>
<name>A0AAJ0GFP2_9PEZI</name>
<keyword evidence="1" id="KW-0560">Oxidoreductase</keyword>
<evidence type="ECO:0000313" key="4">
    <source>
        <dbReference type="EMBL" id="KAK3056563.1"/>
    </source>
</evidence>
<dbReference type="InterPro" id="IPR001509">
    <property type="entry name" value="Epimerase_deHydtase"/>
</dbReference>
<dbReference type="FunFam" id="3.40.50.720:FF:000336">
    <property type="entry name" value="Aldehyde reductase"/>
    <property type="match status" value="1"/>
</dbReference>
<dbReference type="PANTHER" id="PTHR10366:SF564">
    <property type="entry name" value="STEROL-4-ALPHA-CARBOXYLATE 3-DEHYDROGENASE, DECARBOXYLATING"/>
    <property type="match status" value="1"/>
</dbReference>
<dbReference type="CDD" id="cd05227">
    <property type="entry name" value="AR_SDR_e"/>
    <property type="match status" value="1"/>
</dbReference>
<feature type="domain" description="NAD-dependent epimerase/dehydratase" evidence="3">
    <location>
        <begin position="6"/>
        <end position="249"/>
    </location>
</feature>
<dbReference type="AlphaFoldDB" id="A0AAJ0GFP2"/>
<protein>
    <recommendedName>
        <fullName evidence="3">NAD-dependent epimerase/dehydratase domain-containing protein</fullName>
    </recommendedName>
</protein>
<dbReference type="Pfam" id="PF01370">
    <property type="entry name" value="Epimerase"/>
    <property type="match status" value="1"/>
</dbReference>
<gene>
    <name evidence="4" type="ORF">LTR09_002356</name>
</gene>
<keyword evidence="5" id="KW-1185">Reference proteome</keyword>